<accession>A0A8X7XMK4</accession>
<reference evidence="4 5" key="1">
    <citation type="journal article" date="2021" name="Cell">
        <title>Tracing the genetic footprints of vertebrate landing in non-teleost ray-finned fishes.</title>
        <authorList>
            <person name="Bi X."/>
            <person name="Wang K."/>
            <person name="Yang L."/>
            <person name="Pan H."/>
            <person name="Jiang H."/>
            <person name="Wei Q."/>
            <person name="Fang M."/>
            <person name="Yu H."/>
            <person name="Zhu C."/>
            <person name="Cai Y."/>
            <person name="He Y."/>
            <person name="Gan X."/>
            <person name="Zeng H."/>
            <person name="Yu D."/>
            <person name="Zhu Y."/>
            <person name="Jiang H."/>
            <person name="Qiu Q."/>
            <person name="Yang H."/>
            <person name="Zhang Y.E."/>
            <person name="Wang W."/>
            <person name="Zhu M."/>
            <person name="He S."/>
            <person name="Zhang G."/>
        </authorList>
    </citation>
    <scope>NUCLEOTIDE SEQUENCE [LARGE SCALE GENOMIC DNA]</scope>
    <source>
        <strain evidence="4">Bchr_013</strain>
    </source>
</reference>
<feature type="domain" description="Selenoprotein F/M" evidence="3">
    <location>
        <begin position="54"/>
        <end position="100"/>
    </location>
</feature>
<gene>
    <name evidence="4" type="primary">Selenom_0</name>
    <name evidence="4" type="ORF">GTO96_0005175</name>
</gene>
<feature type="signal peptide" evidence="2">
    <location>
        <begin position="1"/>
        <end position="16"/>
    </location>
</feature>
<evidence type="ECO:0000256" key="2">
    <source>
        <dbReference type="SAM" id="SignalP"/>
    </source>
</evidence>
<comment type="caution">
    <text evidence="4">The sequence shown here is derived from an EMBL/GenBank/DDBJ whole genome shotgun (WGS) entry which is preliminary data.</text>
</comment>
<comment type="similarity">
    <text evidence="1">Belongs to the selenoprotein M/F family.</text>
</comment>
<protein>
    <submittedName>
        <fullName evidence="4">SELM protein</fullName>
    </submittedName>
</protein>
<proteinExistence type="inferred from homology"/>
<dbReference type="EMBL" id="JAATIS010000094">
    <property type="protein sequence ID" value="KAG2470662.1"/>
    <property type="molecule type" value="Genomic_DNA"/>
</dbReference>
<evidence type="ECO:0000259" key="3">
    <source>
        <dbReference type="Pfam" id="PF08806"/>
    </source>
</evidence>
<evidence type="ECO:0000313" key="4">
    <source>
        <dbReference type="EMBL" id="KAG2470662.1"/>
    </source>
</evidence>
<dbReference type="InterPro" id="IPR014912">
    <property type="entry name" value="Sep15_SelM_dom"/>
</dbReference>
<name>A0A8X7XMK4_POLSE</name>
<feature type="non-terminal residue" evidence="4">
    <location>
        <position position="1"/>
    </location>
</feature>
<dbReference type="AlphaFoldDB" id="A0A8X7XMK4"/>
<dbReference type="Gene3D" id="3.40.30.50">
    <property type="entry name" value="Sep15/SelM thioredoxin-like domain, active-site redox motif"/>
    <property type="match status" value="1"/>
</dbReference>
<dbReference type="InterPro" id="IPR038219">
    <property type="entry name" value="Sep15/SelM_sf"/>
</dbReference>
<feature type="non-terminal residue" evidence="4">
    <location>
        <position position="127"/>
    </location>
</feature>
<evidence type="ECO:0000313" key="5">
    <source>
        <dbReference type="Proteomes" id="UP000886611"/>
    </source>
</evidence>
<keyword evidence="2" id="KW-0732">Signal</keyword>
<dbReference type="InterPro" id="IPR036249">
    <property type="entry name" value="Thioredoxin-like_sf"/>
</dbReference>
<sequence>MRWLALLCLTLASVRADPADNDTGDTGKSDGDKPEIARGKVIHTIQVLNPVHSSHNLQYDSTEQKEPQLVLYDKEDKIVKAVSIKDMKADEISALLDSFGFYKRSQKGEDVPQEFQHLPLRVPRDEL</sequence>
<evidence type="ECO:0000256" key="1">
    <source>
        <dbReference type="ARBA" id="ARBA00005742"/>
    </source>
</evidence>
<dbReference type="Proteomes" id="UP000886611">
    <property type="component" value="Unassembled WGS sequence"/>
</dbReference>
<dbReference type="SUPFAM" id="SSF52833">
    <property type="entry name" value="Thioredoxin-like"/>
    <property type="match status" value="1"/>
</dbReference>
<dbReference type="Pfam" id="PF08806">
    <property type="entry name" value="Sep15_SelM"/>
    <property type="match status" value="1"/>
</dbReference>
<feature type="chain" id="PRO_5036505608" evidence="2">
    <location>
        <begin position="17"/>
        <end position="127"/>
    </location>
</feature>
<organism evidence="4 5">
    <name type="scientific">Polypterus senegalus</name>
    <name type="common">Senegal bichir</name>
    <dbReference type="NCBI Taxonomy" id="55291"/>
    <lineage>
        <taxon>Eukaryota</taxon>
        <taxon>Metazoa</taxon>
        <taxon>Chordata</taxon>
        <taxon>Craniata</taxon>
        <taxon>Vertebrata</taxon>
        <taxon>Euteleostomi</taxon>
        <taxon>Actinopterygii</taxon>
        <taxon>Polypteriformes</taxon>
        <taxon>Polypteridae</taxon>
        <taxon>Polypterus</taxon>
    </lineage>
</organism>
<keyword evidence="5" id="KW-1185">Reference proteome</keyword>